<dbReference type="InterPro" id="IPR050741">
    <property type="entry name" value="Acyl-CoA_dehydrogenase"/>
</dbReference>
<dbReference type="GO" id="GO:0016712">
    <property type="term" value="F:oxidoreductase activity, acting on paired donors, with incorporation or reduction of molecular oxygen, reduced flavin or flavoprotein as one donor, and incorporation of one atom of oxygen"/>
    <property type="evidence" value="ECO:0007669"/>
    <property type="project" value="TreeGrafter"/>
</dbReference>
<dbReference type="Gene3D" id="2.40.110.10">
    <property type="entry name" value="Butyryl-CoA Dehydrogenase, subunit A, domain 2"/>
    <property type="match status" value="1"/>
</dbReference>
<dbReference type="PANTHER" id="PTHR48083">
    <property type="entry name" value="MEDIUM-CHAIN SPECIFIC ACYL-COA DEHYDROGENASE, MITOCHONDRIAL-RELATED"/>
    <property type="match status" value="1"/>
</dbReference>
<dbReference type="PIRSF" id="PIRSF016578">
    <property type="entry name" value="HsaA"/>
    <property type="match status" value="1"/>
</dbReference>
<dbReference type="Gene3D" id="1.20.140.10">
    <property type="entry name" value="Butyryl-CoA Dehydrogenase, subunit A, domain 3"/>
    <property type="match status" value="1"/>
</dbReference>
<feature type="domain" description="Acyl-CoA dehydrogenase C-terminal" evidence="4">
    <location>
        <begin position="244"/>
        <end position="372"/>
    </location>
</feature>
<evidence type="ECO:0000313" key="6">
    <source>
        <dbReference type="Proteomes" id="UP000197153"/>
    </source>
</evidence>
<dbReference type="KEGG" id="nao:Y958_15320"/>
<dbReference type="Gene3D" id="1.10.540.10">
    <property type="entry name" value="Acyl-CoA dehydrogenase/oxidase, N-terminal domain"/>
    <property type="match status" value="1"/>
</dbReference>
<dbReference type="Pfam" id="PF02771">
    <property type="entry name" value="Acyl-CoA_dh_N"/>
    <property type="match status" value="1"/>
</dbReference>
<evidence type="ECO:0000259" key="4">
    <source>
        <dbReference type="Pfam" id="PF08028"/>
    </source>
</evidence>
<organism evidence="5 6">
    <name type="scientific">Nitrospirillum viridazoti CBAmc</name>
    <dbReference type="NCBI Taxonomy" id="1441467"/>
    <lineage>
        <taxon>Bacteria</taxon>
        <taxon>Pseudomonadati</taxon>
        <taxon>Pseudomonadota</taxon>
        <taxon>Alphaproteobacteria</taxon>
        <taxon>Rhodospirillales</taxon>
        <taxon>Azospirillaceae</taxon>
        <taxon>Nitrospirillum</taxon>
        <taxon>Nitrospirillum viridazoti</taxon>
    </lineage>
</organism>
<name>A0A248JXT4_9PROT</name>
<protein>
    <submittedName>
        <fullName evidence="5">Flavin-dependent monooxygenase</fullName>
    </submittedName>
</protein>
<dbReference type="Proteomes" id="UP000197153">
    <property type="component" value="Chromosome 2"/>
</dbReference>
<accession>A0A248JXT4</accession>
<dbReference type="AlphaFoldDB" id="A0A248JXT4"/>
<dbReference type="EMBL" id="CP022111">
    <property type="protein sequence ID" value="ASG23525.1"/>
    <property type="molecule type" value="Genomic_DNA"/>
</dbReference>
<dbReference type="InterPro" id="IPR013107">
    <property type="entry name" value="Acyl-CoA_DH_C"/>
</dbReference>
<dbReference type="SUPFAM" id="SSF56645">
    <property type="entry name" value="Acyl-CoA dehydrogenase NM domain-like"/>
    <property type="match status" value="1"/>
</dbReference>
<dbReference type="GO" id="GO:0003995">
    <property type="term" value="F:acyl-CoA dehydrogenase activity"/>
    <property type="evidence" value="ECO:0007669"/>
    <property type="project" value="TreeGrafter"/>
</dbReference>
<dbReference type="GO" id="GO:0050660">
    <property type="term" value="F:flavin adenine dinucleotide binding"/>
    <property type="evidence" value="ECO:0007669"/>
    <property type="project" value="InterPro"/>
</dbReference>
<dbReference type="PANTHER" id="PTHR48083:SF19">
    <property type="entry name" value="FLAVIN-DEPENDENT MONOOXYGENASE, OXYGENASE SUBUNIT HSAA"/>
    <property type="match status" value="1"/>
</dbReference>
<dbReference type="GO" id="GO:0033539">
    <property type="term" value="P:fatty acid beta-oxidation using acyl-CoA dehydrogenase"/>
    <property type="evidence" value="ECO:0007669"/>
    <property type="project" value="TreeGrafter"/>
</dbReference>
<evidence type="ECO:0000256" key="1">
    <source>
        <dbReference type="ARBA" id="ARBA00023002"/>
    </source>
</evidence>
<comment type="similarity">
    <text evidence="2">Belongs to the HpaH/HsaA monooxygenase family.</text>
</comment>
<gene>
    <name evidence="5" type="ORF">Y958_15320</name>
</gene>
<dbReference type="InterPro" id="IPR037069">
    <property type="entry name" value="AcylCoA_DH/ox_N_sf"/>
</dbReference>
<dbReference type="Pfam" id="PF08028">
    <property type="entry name" value="Acyl-CoA_dh_2"/>
    <property type="match status" value="1"/>
</dbReference>
<feature type="domain" description="Acyl-CoA dehydrogenase/oxidase N-terminal" evidence="3">
    <location>
        <begin position="32"/>
        <end position="89"/>
    </location>
</feature>
<evidence type="ECO:0000313" key="5">
    <source>
        <dbReference type="EMBL" id="ASG23525.1"/>
    </source>
</evidence>
<keyword evidence="1" id="KW-0560">Oxidoreductase</keyword>
<evidence type="ECO:0000256" key="2">
    <source>
        <dbReference type="ARBA" id="ARBA00049661"/>
    </source>
</evidence>
<dbReference type="InterPro" id="IPR036250">
    <property type="entry name" value="AcylCo_DH-like_C"/>
</dbReference>
<reference evidence="5 6" key="1">
    <citation type="submission" date="2017-06" db="EMBL/GenBank/DDBJ databases">
        <title>Complete genome sequence of Nitrospirillum amazonense strain CBAmC, an endophytic nitrogen-fixing and plant growth-promoting bacterium, isolated from sugarcane.</title>
        <authorList>
            <person name="Schwab S."/>
            <person name="dos Santos Teixeira K.R."/>
            <person name="Simoes Araujo J.L."/>
            <person name="Soares Vidal M."/>
            <person name="Borges de Freitas H.R."/>
            <person name="Rivello Crivelaro A.L."/>
            <person name="Bueno de Camargo Nunes A."/>
            <person name="dos Santos C.M."/>
            <person name="Palmeira da Silva Rosa D."/>
            <person name="da Silva Padilha D."/>
            <person name="da Silva E."/>
            <person name="Araujo Terra L."/>
            <person name="Soares Mendes V."/>
            <person name="Farinelli L."/>
            <person name="Magalhaes Cruz L."/>
            <person name="Baldani J.I."/>
        </authorList>
    </citation>
    <scope>NUCLEOTIDE SEQUENCE [LARGE SCALE GENOMIC DNA]</scope>
    <source>
        <strain evidence="5 6">CBAmC</strain>
    </source>
</reference>
<dbReference type="GO" id="GO:0005737">
    <property type="term" value="C:cytoplasm"/>
    <property type="evidence" value="ECO:0007669"/>
    <property type="project" value="TreeGrafter"/>
</dbReference>
<keyword evidence="6" id="KW-1185">Reference proteome</keyword>
<dbReference type="InterPro" id="IPR013786">
    <property type="entry name" value="AcylCoA_DH/ox_N"/>
</dbReference>
<sequence>MANDASDLVAGLLRRAEDLVPTLRSRSRGAIEAGQIPAETIQDFADAGFFKVLQPARHGGYQLPPQVYCAIARTLAEGCMSSAWVYAVIAVHNWQLALFDDRAAQEVWGGDQAVRISSSYMPVGKVTVVPGGYRLSGRWAFSSGSAHCDWVILGAMVPSAEPGGRPDPRNFLIPRSDYRIVENWDVMGLRATGSNDIVVDDAFVPEHRTIRELDMFNMNCPGHAHNTAALYKMPFAQIFNRTVSTTSLGALKRALDVFVETTKEKRATYTGDRLARDTTIQHAVAQVERALDELSLVLDRDCRELMERAIGGDWPVERRAALGASTTGMVDRCVGAIDTLMAFSGAKAVFRGNPVQQAFLDIHTARAHVANNPYPYARNLGAVRFGFDNDSLDI</sequence>
<proteinExistence type="inferred from homology"/>
<evidence type="ECO:0000259" key="3">
    <source>
        <dbReference type="Pfam" id="PF02771"/>
    </source>
</evidence>
<dbReference type="InterPro" id="IPR009100">
    <property type="entry name" value="AcylCoA_DH/oxidase_NM_dom_sf"/>
</dbReference>
<dbReference type="InterPro" id="IPR046373">
    <property type="entry name" value="Acyl-CoA_Oxase/DH_mid-dom_sf"/>
</dbReference>
<keyword evidence="5" id="KW-0503">Monooxygenase</keyword>
<dbReference type="SUPFAM" id="SSF47203">
    <property type="entry name" value="Acyl-CoA dehydrogenase C-terminal domain-like"/>
    <property type="match status" value="1"/>
</dbReference>